<protein>
    <recommendedName>
        <fullName evidence="4">F-box domain-containing protein</fullName>
    </recommendedName>
</protein>
<keyword evidence="3" id="KW-1185">Reference proteome</keyword>
<evidence type="ECO:0000313" key="3">
    <source>
        <dbReference type="Proteomes" id="UP000256690"/>
    </source>
</evidence>
<dbReference type="RefSeq" id="XP_026604496.1">
    <property type="nucleotide sequence ID" value="XM_026747016.1"/>
</dbReference>
<evidence type="ECO:0008006" key="4">
    <source>
        <dbReference type="Google" id="ProtNLM"/>
    </source>
</evidence>
<dbReference type="GeneID" id="38115370"/>
<dbReference type="OrthoDB" id="4358152at2759"/>
<organism evidence="2 3">
    <name type="scientific">Aspergillus mulundensis</name>
    <dbReference type="NCBI Taxonomy" id="1810919"/>
    <lineage>
        <taxon>Eukaryota</taxon>
        <taxon>Fungi</taxon>
        <taxon>Dikarya</taxon>
        <taxon>Ascomycota</taxon>
        <taxon>Pezizomycotina</taxon>
        <taxon>Eurotiomycetes</taxon>
        <taxon>Eurotiomycetidae</taxon>
        <taxon>Eurotiales</taxon>
        <taxon>Aspergillaceae</taxon>
        <taxon>Aspergillus</taxon>
        <taxon>Aspergillus subgen. Nidulantes</taxon>
    </lineage>
</organism>
<dbReference type="EMBL" id="PVWQ01000005">
    <property type="protein sequence ID" value="RDW81443.1"/>
    <property type="molecule type" value="Genomic_DNA"/>
</dbReference>
<dbReference type="AlphaFoldDB" id="A0A3D8S561"/>
<comment type="caution">
    <text evidence="2">The sequence shown here is derived from an EMBL/GenBank/DDBJ whole genome shotgun (WGS) entry which is preliminary data.</text>
</comment>
<dbReference type="Proteomes" id="UP000256690">
    <property type="component" value="Unassembled WGS sequence"/>
</dbReference>
<gene>
    <name evidence="2" type="ORF">DSM5745_05000</name>
</gene>
<dbReference type="STRING" id="1810919.A0A3D8S561"/>
<sequence>MDLFGRLPPELIHQIIFYLADFPDVESIVSASPRVSAVLHARPKLAHDLLRANSITGTPEIQRICYHTAFIDAGLIRCTDLRHYQYACRSMPIGSYAEALCIIKLAARIQRLACACLSLSQENFVTAVGKHPALGELASERAQLVNTSFTWMEEYRVYWALWRLQHYSELRKAAKGRWGWDETSVENLDAYLVWNFIDERLAERMWTVAALLSDLGLEAVYGHYSLQDKPEVLTQYPYSERDFLSQDSEGQESSLAAWTFPRNTPIPFIPLLDLPSPTGHGRSTTKPSSIWIPPPEPGKDADTIIWRLINEYTSTEQEHLGELRLIARVDSSLRRPSYTMADMKPWRRLGIALWDTWRMSGAGLSSLPSPNGVTAPNGVPDTDTDDFLMARVDMHTSLALMVGRPSADWMRAEYLRDSEEEEGREEEEREEEEREEEGEEEGEEE</sequence>
<feature type="compositionally biased region" description="Acidic residues" evidence="1">
    <location>
        <begin position="418"/>
        <end position="445"/>
    </location>
</feature>
<name>A0A3D8S561_9EURO</name>
<evidence type="ECO:0000256" key="1">
    <source>
        <dbReference type="SAM" id="MobiDB-lite"/>
    </source>
</evidence>
<evidence type="ECO:0000313" key="2">
    <source>
        <dbReference type="EMBL" id="RDW81443.1"/>
    </source>
</evidence>
<reference evidence="2 3" key="1">
    <citation type="journal article" date="2018" name="IMA Fungus">
        <title>IMA Genome-F 9: Draft genome sequence of Annulohypoxylon stygium, Aspergillus mulundensis, Berkeleyomyces basicola (syn. Thielaviopsis basicola), Ceratocystis smalleyi, two Cercospora beticola strains, Coleophoma cylindrospora, Fusarium fracticaudum, Phialophora cf. hyalina, and Morchella septimelata.</title>
        <authorList>
            <person name="Wingfield B.D."/>
            <person name="Bills G.F."/>
            <person name="Dong Y."/>
            <person name="Huang W."/>
            <person name="Nel W.J."/>
            <person name="Swalarsk-Parry B.S."/>
            <person name="Vaghefi N."/>
            <person name="Wilken P.M."/>
            <person name="An Z."/>
            <person name="de Beer Z.W."/>
            <person name="De Vos L."/>
            <person name="Chen L."/>
            <person name="Duong T.A."/>
            <person name="Gao Y."/>
            <person name="Hammerbacher A."/>
            <person name="Kikkert J.R."/>
            <person name="Li Y."/>
            <person name="Li H."/>
            <person name="Li K."/>
            <person name="Li Q."/>
            <person name="Liu X."/>
            <person name="Ma X."/>
            <person name="Naidoo K."/>
            <person name="Pethybridge S.J."/>
            <person name="Sun J."/>
            <person name="Steenkamp E.T."/>
            <person name="van der Nest M.A."/>
            <person name="van Wyk S."/>
            <person name="Wingfield M.J."/>
            <person name="Xiong C."/>
            <person name="Yue Q."/>
            <person name="Zhang X."/>
        </authorList>
    </citation>
    <scope>NUCLEOTIDE SEQUENCE [LARGE SCALE GENOMIC DNA]</scope>
    <source>
        <strain evidence="2 3">DSM 5745</strain>
    </source>
</reference>
<proteinExistence type="predicted"/>
<accession>A0A3D8S561</accession>
<feature type="region of interest" description="Disordered" evidence="1">
    <location>
        <begin position="413"/>
        <end position="445"/>
    </location>
</feature>